<organism evidence="3">
    <name type="scientific">Oryza barthii</name>
    <dbReference type="NCBI Taxonomy" id="65489"/>
    <lineage>
        <taxon>Eukaryota</taxon>
        <taxon>Viridiplantae</taxon>
        <taxon>Streptophyta</taxon>
        <taxon>Embryophyta</taxon>
        <taxon>Tracheophyta</taxon>
        <taxon>Spermatophyta</taxon>
        <taxon>Magnoliopsida</taxon>
        <taxon>Liliopsida</taxon>
        <taxon>Poales</taxon>
        <taxon>Poaceae</taxon>
        <taxon>BOP clade</taxon>
        <taxon>Oryzoideae</taxon>
        <taxon>Oryzeae</taxon>
        <taxon>Oryzinae</taxon>
        <taxon>Oryza</taxon>
    </lineage>
</organism>
<reference evidence="3" key="2">
    <citation type="submission" date="2015-03" db="UniProtKB">
        <authorList>
            <consortium name="EnsemblPlants"/>
        </authorList>
    </citation>
    <scope>IDENTIFICATION</scope>
</reference>
<reference evidence="3" key="1">
    <citation type="journal article" date="2009" name="Rice">
        <title>De Novo Next Generation Sequencing of Plant Genomes.</title>
        <authorList>
            <person name="Rounsley S."/>
            <person name="Marri P.R."/>
            <person name="Yu Y."/>
            <person name="He R."/>
            <person name="Sisneros N."/>
            <person name="Goicoechea J.L."/>
            <person name="Lee S.J."/>
            <person name="Angelova A."/>
            <person name="Kudrna D."/>
            <person name="Luo M."/>
            <person name="Affourtit J."/>
            <person name="Desany B."/>
            <person name="Knight J."/>
            <person name="Niazi F."/>
            <person name="Egholm M."/>
            <person name="Wing R.A."/>
        </authorList>
    </citation>
    <scope>NUCLEOTIDE SEQUENCE [LARGE SCALE GENOMIC DNA]</scope>
    <source>
        <strain evidence="3">cv. IRGC 105608</strain>
    </source>
</reference>
<dbReference type="PaxDb" id="65489-OBART12G15650.1"/>
<accession>A0A0D3HVN3</accession>
<dbReference type="PRINTS" id="PR00364">
    <property type="entry name" value="DISEASERSIST"/>
</dbReference>
<name>A0A0D3HVN3_9ORYZ</name>
<dbReference type="STRING" id="65489.A0A0D3HVN3"/>
<evidence type="ECO:0000256" key="1">
    <source>
        <dbReference type="ARBA" id="ARBA00022737"/>
    </source>
</evidence>
<dbReference type="Gramene" id="OBART12G15650.1">
    <property type="protein sequence ID" value="OBART12G15650.1"/>
    <property type="gene ID" value="OBART12G15650"/>
</dbReference>
<dbReference type="InterPro" id="IPR002182">
    <property type="entry name" value="NB-ARC"/>
</dbReference>
<dbReference type="InterPro" id="IPR036388">
    <property type="entry name" value="WH-like_DNA-bd_sf"/>
</dbReference>
<evidence type="ECO:0000313" key="3">
    <source>
        <dbReference type="EnsemblPlants" id="OBART12G15650.1"/>
    </source>
</evidence>
<protein>
    <recommendedName>
        <fullName evidence="2">NB-ARC domain-containing protein</fullName>
    </recommendedName>
</protein>
<dbReference type="SUPFAM" id="SSF52540">
    <property type="entry name" value="P-loop containing nucleoside triphosphate hydrolases"/>
    <property type="match status" value="1"/>
</dbReference>
<keyword evidence="1" id="KW-0677">Repeat</keyword>
<dbReference type="InterPro" id="IPR044974">
    <property type="entry name" value="Disease_R_plants"/>
</dbReference>
<dbReference type="Pfam" id="PF00931">
    <property type="entry name" value="NB-ARC"/>
    <property type="match status" value="1"/>
</dbReference>
<keyword evidence="4" id="KW-1185">Reference proteome</keyword>
<dbReference type="Proteomes" id="UP000026960">
    <property type="component" value="Chromosome 12"/>
</dbReference>
<feature type="domain" description="NB-ARC" evidence="2">
    <location>
        <begin position="1"/>
        <end position="138"/>
    </location>
</feature>
<dbReference type="EnsemblPlants" id="OBART12G15650.1">
    <property type="protein sequence ID" value="OBART12G15650.1"/>
    <property type="gene ID" value="OBART12G15650"/>
</dbReference>
<dbReference type="PANTHER" id="PTHR23155:SF1114">
    <property type="entry name" value="OS02G0475500 PROTEIN"/>
    <property type="match status" value="1"/>
</dbReference>
<sequence>MGGMGKTALIRDVYQSEKVQGMFNKLACVTIQRLFNPNDLITSLVDQLKDQKAYERKETPKCLKYLIVLDDVLSTKEWDAIVSNFPDMGIGSRIIVTTRHESIAMHCSGNREEKCYRLHNLEEKDAEELFTNKVFKQPKNLDGLDPELVEEAKLILKKCGGLPLAIVTIGGLLTSRPKTALEWRKLNEHISAELETNPELGGIRTVLNVSYDGLPYHFKLCFLYLSIFPEDHKINRKQGYSRGVWDKSAEEISDNYFFELLDRSMILPKVKLQW</sequence>
<dbReference type="Gene3D" id="1.10.8.430">
    <property type="entry name" value="Helical domain of apoptotic protease-activating factors"/>
    <property type="match status" value="1"/>
</dbReference>
<dbReference type="Gene3D" id="3.40.50.300">
    <property type="entry name" value="P-loop containing nucleotide triphosphate hydrolases"/>
    <property type="match status" value="1"/>
</dbReference>
<proteinExistence type="predicted"/>
<evidence type="ECO:0000313" key="4">
    <source>
        <dbReference type="Proteomes" id="UP000026960"/>
    </source>
</evidence>
<dbReference type="GO" id="GO:0043531">
    <property type="term" value="F:ADP binding"/>
    <property type="evidence" value="ECO:0007669"/>
    <property type="project" value="InterPro"/>
</dbReference>
<dbReference type="InterPro" id="IPR042197">
    <property type="entry name" value="Apaf_helical"/>
</dbReference>
<evidence type="ECO:0000259" key="2">
    <source>
        <dbReference type="Pfam" id="PF00931"/>
    </source>
</evidence>
<dbReference type="AlphaFoldDB" id="A0A0D3HVN3"/>
<dbReference type="Gene3D" id="1.10.10.10">
    <property type="entry name" value="Winged helix-like DNA-binding domain superfamily/Winged helix DNA-binding domain"/>
    <property type="match status" value="1"/>
</dbReference>
<dbReference type="HOGENOM" id="CLU_1016961_0_0_1"/>
<dbReference type="InterPro" id="IPR027417">
    <property type="entry name" value="P-loop_NTPase"/>
</dbReference>
<dbReference type="GO" id="GO:0098542">
    <property type="term" value="P:defense response to other organism"/>
    <property type="evidence" value="ECO:0007669"/>
    <property type="project" value="TreeGrafter"/>
</dbReference>
<dbReference type="eggNOG" id="KOG4658">
    <property type="taxonomic scope" value="Eukaryota"/>
</dbReference>
<dbReference type="PANTHER" id="PTHR23155">
    <property type="entry name" value="DISEASE RESISTANCE PROTEIN RP"/>
    <property type="match status" value="1"/>
</dbReference>